<dbReference type="HOGENOM" id="CLU_1304900_0_0_1"/>
<sequence length="211" mass="23496">MSYVDLVNKFWISWNQTCFSDPKTGLYDEYVKASYEFIAKACDLNVDNFNATDSAFNVTTLATLLCLCWGFFMSDSCSVSGLRFERMALFGFSGEEGRTLKYVLSMTNTIELLASLDPTAINVQDNDGNTPLHYAARSLGRHNMLYIPVLQLLCDRGGDASMRINNGETPLHTLFRLYNDDTSHTNQDPIDIAAISILLAYGASSTETEDT</sequence>
<dbReference type="InterPro" id="IPR036770">
    <property type="entry name" value="Ankyrin_rpt-contain_sf"/>
</dbReference>
<reference evidence="2 3" key="1">
    <citation type="submission" date="2011-06" db="EMBL/GenBank/DDBJ databases">
        <title>The Genome Sequence of Fusarium oxysporum FOSC 3-a.</title>
        <authorList>
            <consortium name="The Broad Institute Genome Sequencing Platform"/>
            <person name="Ma L.-J."/>
            <person name="Gale L.R."/>
            <person name="Schwartz D.C."/>
            <person name="Zhou S."/>
            <person name="Corby-Kistler H."/>
            <person name="Young S.K."/>
            <person name="Zeng Q."/>
            <person name="Gargeya S."/>
            <person name="Fitzgerald M."/>
            <person name="Haas B."/>
            <person name="Abouelleil A."/>
            <person name="Alvarado L."/>
            <person name="Arachchi H.M."/>
            <person name="Berlin A."/>
            <person name="Brown A."/>
            <person name="Chapman S.B."/>
            <person name="Chen Z."/>
            <person name="Dunbar C."/>
            <person name="Freedman E."/>
            <person name="Gearin G."/>
            <person name="Gellesch M."/>
            <person name="Goldberg J."/>
            <person name="Griggs A."/>
            <person name="Gujja S."/>
            <person name="Heiman D."/>
            <person name="Howarth C."/>
            <person name="Larson L."/>
            <person name="Lui A."/>
            <person name="MacDonald P.J.P."/>
            <person name="Mehta T."/>
            <person name="Montmayeur A."/>
            <person name="Murphy C."/>
            <person name="Neiman D."/>
            <person name="Pearson M."/>
            <person name="Priest M."/>
            <person name="Roberts A."/>
            <person name="Saif S."/>
            <person name="Shea T."/>
            <person name="Shenoy N."/>
            <person name="Sisk P."/>
            <person name="Stolte C."/>
            <person name="Sykes S."/>
            <person name="Wortman J."/>
            <person name="Nusbaum C."/>
            <person name="Birren B."/>
        </authorList>
    </citation>
    <scope>NUCLEOTIDE SEQUENCE [LARGE SCALE GENOMIC DNA]</scope>
    <source>
        <strain evidence="3">FOSC 3-a</strain>
    </source>
</reference>
<evidence type="ECO:0000313" key="2">
    <source>
        <dbReference type="EMBL" id="EWY84236.1"/>
    </source>
</evidence>
<dbReference type="SUPFAM" id="SSF48403">
    <property type="entry name" value="Ankyrin repeat"/>
    <property type="match status" value="1"/>
</dbReference>
<proteinExistence type="predicted"/>
<feature type="repeat" description="ANK" evidence="1">
    <location>
        <begin position="127"/>
        <end position="165"/>
    </location>
</feature>
<gene>
    <name evidence="2" type="ORF">FOYG_13996</name>
</gene>
<dbReference type="EMBL" id="JH717847">
    <property type="protein sequence ID" value="EWY84236.1"/>
    <property type="molecule type" value="Genomic_DNA"/>
</dbReference>
<keyword evidence="1" id="KW-0040">ANK repeat</keyword>
<dbReference type="OrthoDB" id="823504at2759"/>
<dbReference type="SMART" id="SM00248">
    <property type="entry name" value="ANK"/>
    <property type="match status" value="2"/>
</dbReference>
<name>W9HVJ8_FUSOX</name>
<organism evidence="2 3">
    <name type="scientific">Fusarium oxysporum NRRL 32931</name>
    <dbReference type="NCBI Taxonomy" id="660029"/>
    <lineage>
        <taxon>Eukaryota</taxon>
        <taxon>Fungi</taxon>
        <taxon>Dikarya</taxon>
        <taxon>Ascomycota</taxon>
        <taxon>Pezizomycotina</taxon>
        <taxon>Sordariomycetes</taxon>
        <taxon>Hypocreomycetidae</taxon>
        <taxon>Hypocreales</taxon>
        <taxon>Nectriaceae</taxon>
        <taxon>Fusarium</taxon>
        <taxon>Fusarium oxysporum species complex</taxon>
    </lineage>
</organism>
<dbReference type="Gene3D" id="1.25.40.20">
    <property type="entry name" value="Ankyrin repeat-containing domain"/>
    <property type="match status" value="1"/>
</dbReference>
<accession>W9HVJ8</accession>
<dbReference type="PROSITE" id="PS50088">
    <property type="entry name" value="ANK_REPEAT"/>
    <property type="match status" value="1"/>
</dbReference>
<dbReference type="Pfam" id="PF12796">
    <property type="entry name" value="Ank_2"/>
    <property type="match status" value="1"/>
</dbReference>
<dbReference type="AlphaFoldDB" id="W9HVJ8"/>
<protein>
    <submittedName>
        <fullName evidence="2">Uncharacterized protein</fullName>
    </submittedName>
</protein>
<dbReference type="InterPro" id="IPR002110">
    <property type="entry name" value="Ankyrin_rpt"/>
</dbReference>
<evidence type="ECO:0000313" key="3">
    <source>
        <dbReference type="Proteomes" id="UP000030753"/>
    </source>
</evidence>
<dbReference type="Proteomes" id="UP000030753">
    <property type="component" value="Unassembled WGS sequence"/>
</dbReference>
<evidence type="ECO:0000256" key="1">
    <source>
        <dbReference type="PROSITE-ProRule" id="PRU00023"/>
    </source>
</evidence>